<proteinExistence type="predicted"/>
<organism evidence="1">
    <name type="scientific">hydrothermal vent metagenome</name>
    <dbReference type="NCBI Taxonomy" id="652676"/>
    <lineage>
        <taxon>unclassified sequences</taxon>
        <taxon>metagenomes</taxon>
        <taxon>ecological metagenomes</taxon>
    </lineage>
</organism>
<reference evidence="1" key="1">
    <citation type="submission" date="2015-10" db="EMBL/GenBank/DDBJ databases">
        <authorList>
            <person name="Gilbert D.G."/>
        </authorList>
    </citation>
    <scope>NUCLEOTIDE SEQUENCE</scope>
</reference>
<name>A0A160TCG1_9ZZZZ</name>
<dbReference type="EMBL" id="CZQC01000043">
    <property type="protein sequence ID" value="CUS41473.1"/>
    <property type="molecule type" value="Genomic_DNA"/>
</dbReference>
<protein>
    <submittedName>
        <fullName evidence="1">Uncharacterized protein</fullName>
    </submittedName>
</protein>
<gene>
    <name evidence="1" type="ORF">MGWOODY_Tha420</name>
</gene>
<evidence type="ECO:0000313" key="1">
    <source>
        <dbReference type="EMBL" id="CUS41473.1"/>
    </source>
</evidence>
<accession>A0A160TCG1</accession>
<sequence>MTKTDTLMITKDIYSCYKQFTEGARTERSLLETRVLFG</sequence>
<dbReference type="AlphaFoldDB" id="A0A160TCG1"/>